<dbReference type="EMBL" id="JACVVK020000006">
    <property type="protein sequence ID" value="KAK7506566.1"/>
    <property type="molecule type" value="Genomic_DNA"/>
</dbReference>
<dbReference type="PANTHER" id="PTHR31278">
    <property type="entry name" value="CHCHD1"/>
    <property type="match status" value="1"/>
</dbReference>
<sequence>MPRLSEVVYAATKPYKKFTNYTPLGYKYKIVLPPVLRDYVSSKKDKSTAAYCVEEMSVMMACWKRNDFNQQRCSSELRSFHKCVMEAQAAERAARIAAKEGKSADGSGRLPSAQVNKLLNRYPQPPHDIRLKLFTDHSGALWTLRKNSFDLRLRESGAFCSAGVLRPRPTRLLADLTVNCGLQNKRCNVLTAEASFVTLVPRVEVATGLCRVSGYGAVLLYRLAKSQGLTGVPCSMGLGAGQGAGRDKLWAG</sequence>
<gene>
    <name evidence="1" type="ORF">BaRGS_00002041</name>
</gene>
<accession>A0ABD0M5D5</accession>
<dbReference type="InterPro" id="IPR009069">
    <property type="entry name" value="Cys_alpha_HP_mot_SF"/>
</dbReference>
<keyword evidence="2" id="KW-1185">Reference proteome</keyword>
<dbReference type="AlphaFoldDB" id="A0ABD0M5D5"/>
<name>A0ABD0M5D5_9CAEN</name>
<dbReference type="Proteomes" id="UP001519460">
    <property type="component" value="Unassembled WGS sequence"/>
</dbReference>
<reference evidence="1 2" key="1">
    <citation type="journal article" date="2023" name="Sci. Data">
        <title>Genome assembly of the Korean intertidal mud-creeper Batillaria attramentaria.</title>
        <authorList>
            <person name="Patra A.K."/>
            <person name="Ho P.T."/>
            <person name="Jun S."/>
            <person name="Lee S.J."/>
            <person name="Kim Y."/>
            <person name="Won Y.J."/>
        </authorList>
    </citation>
    <scope>NUCLEOTIDE SEQUENCE [LARGE SCALE GENOMIC DNA]</scope>
    <source>
        <strain evidence="1">Wonlab-2016</strain>
    </source>
</reference>
<protein>
    <recommendedName>
        <fullName evidence="3">CHCH domain-containing protein</fullName>
    </recommendedName>
</protein>
<proteinExistence type="predicted"/>
<evidence type="ECO:0008006" key="3">
    <source>
        <dbReference type="Google" id="ProtNLM"/>
    </source>
</evidence>
<evidence type="ECO:0000313" key="1">
    <source>
        <dbReference type="EMBL" id="KAK7506566.1"/>
    </source>
</evidence>
<dbReference type="InterPro" id="IPR033620">
    <property type="entry name" value="Ribosomal_mS37_met"/>
</dbReference>
<evidence type="ECO:0000313" key="2">
    <source>
        <dbReference type="Proteomes" id="UP001519460"/>
    </source>
</evidence>
<dbReference type="PANTHER" id="PTHR31278:SF2">
    <property type="entry name" value="SMALL RIBOSOMAL SUBUNIT PROTEIN MS37"/>
    <property type="match status" value="1"/>
</dbReference>
<dbReference type="SUPFAM" id="SSF47072">
    <property type="entry name" value="Cysteine alpha-hairpin motif"/>
    <property type="match status" value="1"/>
</dbReference>
<organism evidence="1 2">
    <name type="scientific">Batillaria attramentaria</name>
    <dbReference type="NCBI Taxonomy" id="370345"/>
    <lineage>
        <taxon>Eukaryota</taxon>
        <taxon>Metazoa</taxon>
        <taxon>Spiralia</taxon>
        <taxon>Lophotrochozoa</taxon>
        <taxon>Mollusca</taxon>
        <taxon>Gastropoda</taxon>
        <taxon>Caenogastropoda</taxon>
        <taxon>Sorbeoconcha</taxon>
        <taxon>Cerithioidea</taxon>
        <taxon>Batillariidae</taxon>
        <taxon>Batillaria</taxon>
    </lineage>
</organism>
<dbReference type="PROSITE" id="PS51808">
    <property type="entry name" value="CHCH"/>
    <property type="match status" value="1"/>
</dbReference>
<comment type="caution">
    <text evidence="1">The sequence shown here is derived from an EMBL/GenBank/DDBJ whole genome shotgun (WGS) entry which is preliminary data.</text>
</comment>
<feature type="non-terminal residue" evidence="1">
    <location>
        <position position="252"/>
    </location>
</feature>